<proteinExistence type="predicted"/>
<dbReference type="PROSITE" id="PS00092">
    <property type="entry name" value="N6_MTASE"/>
    <property type="match status" value="1"/>
</dbReference>
<sequence>MLKIHQRRYLGNKFKILPFIGEIVQNEIGNFAEFCDIFAGSGVVGEYFNKPDNKIISNDLLYHNFVNLNTFLGIEKFDESKILEILKKLNVLKSKKDNYFSSNFGNFYFSLENAVKIGLIREEIENLYKAKKINEQEKFILITSLIYAIDKIANTVGHYDAYIKKEIKERKFELLLPQINRQNNKENEIYKLDANELIKRISCEVLYLDPPYNSRQYSDSYHLLENLALWSKPQVFGVAKKFDRSKIKSGYSGVNATKLFADLVQNAKCKFILFSYNNMANKGNHRSNAKISDEDIVRILGARGKVKIFEQKHREFNVGNTRRDNNFERVFFVKVDK</sequence>
<dbReference type="InterPro" id="IPR002052">
    <property type="entry name" value="DNA_methylase_N6_adenine_CS"/>
</dbReference>
<dbReference type="AlphaFoldDB" id="A0AAW3ZST6"/>
<keyword evidence="2 6" id="KW-0489">Methyltransferase</keyword>
<dbReference type="Proteomes" id="UP000650616">
    <property type="component" value="Unassembled WGS sequence"/>
</dbReference>
<reference evidence="6 7" key="1">
    <citation type="submission" date="2015-08" db="EMBL/GenBank/DDBJ databases">
        <title>Comparative genomics of the Campylobacter concisus group.</title>
        <authorList>
            <person name="Yee E."/>
            <person name="Chapman M.H."/>
            <person name="Huynh S."/>
            <person name="Bono J.L."/>
            <person name="On S.L."/>
            <person name="St Leger J."/>
            <person name="Foster G."/>
            <person name="Parker C.T."/>
            <person name="Miller W.G."/>
        </authorList>
    </citation>
    <scope>NUCLEOTIDE SEQUENCE [LARGE SCALE GENOMIC DNA]</scope>
    <source>
        <strain evidence="6 7">RM9337</strain>
    </source>
</reference>
<dbReference type="EC" id="2.1.1.72" evidence="1"/>
<evidence type="ECO:0000313" key="6">
    <source>
        <dbReference type="EMBL" id="MBE3607602.1"/>
    </source>
</evidence>
<dbReference type="GO" id="GO:0032259">
    <property type="term" value="P:methylation"/>
    <property type="evidence" value="ECO:0007669"/>
    <property type="project" value="UniProtKB-KW"/>
</dbReference>
<evidence type="ECO:0000313" key="7">
    <source>
        <dbReference type="Proteomes" id="UP000650616"/>
    </source>
</evidence>
<organism evidence="6 7">
    <name type="scientific">Campylobacter californiensis</name>
    <dbReference type="NCBI Taxonomy" id="1032243"/>
    <lineage>
        <taxon>Bacteria</taxon>
        <taxon>Pseudomonadati</taxon>
        <taxon>Campylobacterota</taxon>
        <taxon>Epsilonproteobacteria</taxon>
        <taxon>Campylobacterales</taxon>
        <taxon>Campylobacteraceae</taxon>
        <taxon>Campylobacter</taxon>
    </lineage>
</organism>
<dbReference type="GO" id="GO:0003676">
    <property type="term" value="F:nucleic acid binding"/>
    <property type="evidence" value="ECO:0007669"/>
    <property type="project" value="InterPro"/>
</dbReference>
<dbReference type="Gene3D" id="3.40.50.150">
    <property type="entry name" value="Vaccinia Virus protein VP39"/>
    <property type="match status" value="1"/>
</dbReference>
<evidence type="ECO:0000256" key="1">
    <source>
        <dbReference type="ARBA" id="ARBA00011900"/>
    </source>
</evidence>
<dbReference type="InterPro" id="IPR012327">
    <property type="entry name" value="MeTrfase_D12"/>
</dbReference>
<dbReference type="Pfam" id="PF02086">
    <property type="entry name" value="MethyltransfD12"/>
    <property type="match status" value="1"/>
</dbReference>
<dbReference type="GO" id="GO:0009307">
    <property type="term" value="P:DNA restriction-modification system"/>
    <property type="evidence" value="ECO:0007669"/>
    <property type="project" value="InterPro"/>
</dbReference>
<dbReference type="GO" id="GO:0009007">
    <property type="term" value="F:site-specific DNA-methyltransferase (adenine-specific) activity"/>
    <property type="evidence" value="ECO:0007669"/>
    <property type="project" value="UniProtKB-EC"/>
</dbReference>
<name>A0AAW3ZST6_9BACT</name>
<keyword evidence="3" id="KW-0808">Transferase</keyword>
<evidence type="ECO:0000256" key="3">
    <source>
        <dbReference type="ARBA" id="ARBA00022679"/>
    </source>
</evidence>
<accession>A0AAW3ZST6</accession>
<keyword evidence="7" id="KW-1185">Reference proteome</keyword>
<evidence type="ECO:0000256" key="4">
    <source>
        <dbReference type="ARBA" id="ARBA00022691"/>
    </source>
</evidence>
<comment type="catalytic activity">
    <reaction evidence="5">
        <text>a 2'-deoxyadenosine in DNA + S-adenosyl-L-methionine = an N(6)-methyl-2'-deoxyadenosine in DNA + S-adenosyl-L-homocysteine + H(+)</text>
        <dbReference type="Rhea" id="RHEA:15197"/>
        <dbReference type="Rhea" id="RHEA-COMP:12418"/>
        <dbReference type="Rhea" id="RHEA-COMP:12419"/>
        <dbReference type="ChEBI" id="CHEBI:15378"/>
        <dbReference type="ChEBI" id="CHEBI:57856"/>
        <dbReference type="ChEBI" id="CHEBI:59789"/>
        <dbReference type="ChEBI" id="CHEBI:90615"/>
        <dbReference type="ChEBI" id="CHEBI:90616"/>
        <dbReference type="EC" id="2.1.1.72"/>
    </reaction>
</comment>
<dbReference type="PRINTS" id="PR00505">
    <property type="entry name" value="D12N6MTFRASE"/>
</dbReference>
<protein>
    <recommendedName>
        <fullName evidence="1">site-specific DNA-methyltransferase (adenine-specific)</fullName>
        <ecNumber evidence="1">2.1.1.72</ecNumber>
    </recommendedName>
</protein>
<evidence type="ECO:0000256" key="2">
    <source>
        <dbReference type="ARBA" id="ARBA00022603"/>
    </source>
</evidence>
<dbReference type="EMBL" id="LIWG01000002">
    <property type="protein sequence ID" value="MBE3607602.1"/>
    <property type="molecule type" value="Genomic_DNA"/>
</dbReference>
<comment type="caution">
    <text evidence="6">The sequence shown here is derived from an EMBL/GenBank/DDBJ whole genome shotgun (WGS) entry which is preliminary data.</text>
</comment>
<dbReference type="InterPro" id="IPR029063">
    <property type="entry name" value="SAM-dependent_MTases_sf"/>
</dbReference>
<gene>
    <name evidence="6" type="ORF">CCAL9337_02505</name>
</gene>
<dbReference type="SUPFAM" id="SSF53335">
    <property type="entry name" value="S-adenosyl-L-methionine-dependent methyltransferases"/>
    <property type="match status" value="1"/>
</dbReference>
<evidence type="ECO:0000256" key="5">
    <source>
        <dbReference type="ARBA" id="ARBA00047942"/>
    </source>
</evidence>
<keyword evidence="4" id="KW-0949">S-adenosyl-L-methionine</keyword>